<name>A0A5A9GMV4_AZOLI</name>
<evidence type="ECO:0000256" key="1">
    <source>
        <dbReference type="SAM" id="MobiDB-lite"/>
    </source>
</evidence>
<keyword evidence="3" id="KW-1185">Reference proteome</keyword>
<organism evidence="2 3">
    <name type="scientific">Azospirillum lipoferum</name>
    <dbReference type="NCBI Taxonomy" id="193"/>
    <lineage>
        <taxon>Bacteria</taxon>
        <taxon>Pseudomonadati</taxon>
        <taxon>Pseudomonadota</taxon>
        <taxon>Alphaproteobacteria</taxon>
        <taxon>Rhodospirillales</taxon>
        <taxon>Azospirillaceae</taxon>
        <taxon>Azospirillum</taxon>
    </lineage>
</organism>
<evidence type="ECO:0000313" key="2">
    <source>
        <dbReference type="EMBL" id="KAA0595145.1"/>
    </source>
</evidence>
<gene>
    <name evidence="2" type="ORF">FZ942_15980</name>
</gene>
<accession>A0A5A9GMV4</accession>
<dbReference type="Proteomes" id="UP000324927">
    <property type="component" value="Unassembled WGS sequence"/>
</dbReference>
<dbReference type="AlphaFoldDB" id="A0A5A9GMV4"/>
<proteinExistence type="predicted"/>
<evidence type="ECO:0000313" key="3">
    <source>
        <dbReference type="Proteomes" id="UP000324927"/>
    </source>
</evidence>
<dbReference type="RefSeq" id="WP_149232087.1">
    <property type="nucleotide sequence ID" value="NZ_JALJXJ010000007.1"/>
</dbReference>
<feature type="region of interest" description="Disordered" evidence="1">
    <location>
        <begin position="1"/>
        <end position="31"/>
    </location>
</feature>
<dbReference type="EMBL" id="VTTN01000006">
    <property type="protein sequence ID" value="KAA0595145.1"/>
    <property type="molecule type" value="Genomic_DNA"/>
</dbReference>
<sequence>MPEPPTASRDYRGNRRTNHRNAPAQHNNPLNPYVIQHGLERASAKIMRGAATKAAEPFAIGFIVLAEVVQFIAQQCESQAAQHRQ</sequence>
<comment type="caution">
    <text evidence="2">The sequence shown here is derived from an EMBL/GenBank/DDBJ whole genome shotgun (WGS) entry which is preliminary data.</text>
</comment>
<protein>
    <submittedName>
        <fullName evidence="2">Uncharacterized protein</fullName>
    </submittedName>
</protein>
<reference evidence="2 3" key="1">
    <citation type="submission" date="2019-08" db="EMBL/GenBank/DDBJ databases">
        <authorList>
            <person name="Grouzdev D."/>
            <person name="Tikhonova E."/>
            <person name="Kravchenko I."/>
        </authorList>
    </citation>
    <scope>NUCLEOTIDE SEQUENCE [LARGE SCALE GENOMIC DNA]</scope>
    <source>
        <strain evidence="2 3">59b</strain>
    </source>
</reference>